<sequence length="616" mass="67364">MASPPEPELWKRPYPPMRLFGSPNPVIFECQEERELDYTSRWYRLPDVPDFLACTLCHKMYIVDTAIEPSFEAVELPRGRCHFNVSRLTRSLVPAACRSGDVQPIREFAKRRLQIQDCQGHSGVGAEAEVKWFRTRDPRLDWFAACEACSEDILQGTPFRARFVAAPAQPEGEIWACDICVPYIKRALLRFSSLPGDLWDSFVEAANRRAHLPKCEGVPVEKPAGLQVLQWYRPTAETPGDKAQELVLCEACFCDKVSLTSLESGFEVVSPPQQQQQHVLDLLMARLGTAPTTTTTCLGTTLPTTAAFASAAGMQSLDVLRTAARTIVASPPCTESGVVGGTWFALQSGNGTPASPDFAVCAACYAGWIETWGLTGFFTPIGGGAARLCNLNPAHPRFQTLLPRLGEAVETGVWAPFLAAARTWAHVPPCPRSDMAAGRRWWGHDDCTVCEECQLSFCAATDGGAALSASLPLRGGVVVAAERMCCMYSPRMRQQWLLACERGSPEGLVAHSRQRLAVYAQTIPQIRFLKGMQELQMAQAMHNGLMSTMYSGMASFREVSGITDGHLHGSNTLGWHSTDEGATSAAFSQKMSAGMAASNGPLAQIMHLAAIWEEWE</sequence>
<dbReference type="RefSeq" id="XP_009229231.1">
    <property type="nucleotide sequence ID" value="XM_009230967.1"/>
</dbReference>
<evidence type="ECO:0000313" key="1">
    <source>
        <dbReference type="EMBL" id="EJT69446.1"/>
    </source>
</evidence>
<reference evidence="1" key="3">
    <citation type="submission" date="2010-09" db="EMBL/GenBank/DDBJ databases">
        <title>Annotation of Gaeumannomyces graminis var. tritici R3-111a-1.</title>
        <authorList>
            <consortium name="The Broad Institute Genome Sequencing Platform"/>
            <person name="Ma L.-J."/>
            <person name="Dead R."/>
            <person name="Young S.K."/>
            <person name="Zeng Q."/>
            <person name="Gargeya S."/>
            <person name="Fitzgerald M."/>
            <person name="Haas B."/>
            <person name="Abouelleil A."/>
            <person name="Alvarado L."/>
            <person name="Arachchi H.M."/>
            <person name="Berlin A."/>
            <person name="Brown A."/>
            <person name="Chapman S.B."/>
            <person name="Chen Z."/>
            <person name="Dunbar C."/>
            <person name="Freedman E."/>
            <person name="Gearin G."/>
            <person name="Gellesch M."/>
            <person name="Goldberg J."/>
            <person name="Griggs A."/>
            <person name="Gujja S."/>
            <person name="Heiman D."/>
            <person name="Howarth C."/>
            <person name="Larson L."/>
            <person name="Lui A."/>
            <person name="MacDonald P.J.P."/>
            <person name="Mehta T."/>
            <person name="Montmayeur A."/>
            <person name="Murphy C."/>
            <person name="Neiman D."/>
            <person name="Pearson M."/>
            <person name="Priest M."/>
            <person name="Roberts A."/>
            <person name="Saif S."/>
            <person name="Shea T."/>
            <person name="Shenoy N."/>
            <person name="Sisk P."/>
            <person name="Stolte C."/>
            <person name="Sykes S."/>
            <person name="Yandava C."/>
            <person name="Wortman J."/>
            <person name="Nusbaum C."/>
            <person name="Birren B."/>
        </authorList>
    </citation>
    <scope>NUCLEOTIDE SEQUENCE</scope>
    <source>
        <strain evidence="1">R3-111a-1</strain>
    </source>
</reference>
<dbReference type="STRING" id="644352.J3PHT4"/>
<reference evidence="2" key="4">
    <citation type="journal article" date="2015" name="G3 (Bethesda)">
        <title>Genome sequences of three phytopathogenic species of the Magnaporthaceae family of fungi.</title>
        <authorList>
            <person name="Okagaki L.H."/>
            <person name="Nunes C.C."/>
            <person name="Sailsbery J."/>
            <person name="Clay B."/>
            <person name="Brown D."/>
            <person name="John T."/>
            <person name="Oh Y."/>
            <person name="Young N."/>
            <person name="Fitzgerald M."/>
            <person name="Haas B.J."/>
            <person name="Zeng Q."/>
            <person name="Young S."/>
            <person name="Adiconis X."/>
            <person name="Fan L."/>
            <person name="Levin J.Z."/>
            <person name="Mitchell T.K."/>
            <person name="Okubara P.A."/>
            <person name="Farman M.L."/>
            <person name="Kohn L.M."/>
            <person name="Birren B."/>
            <person name="Ma L.-J."/>
            <person name="Dean R.A."/>
        </authorList>
    </citation>
    <scope>NUCLEOTIDE SEQUENCE</scope>
    <source>
        <strain evidence="2">R3-111a-1</strain>
    </source>
</reference>
<evidence type="ECO:0000313" key="3">
    <source>
        <dbReference type="Proteomes" id="UP000006039"/>
    </source>
</evidence>
<organism evidence="1">
    <name type="scientific">Gaeumannomyces tritici (strain R3-111a-1)</name>
    <name type="common">Wheat and barley take-all root rot fungus</name>
    <name type="synonym">Gaeumannomyces graminis var. tritici</name>
    <dbReference type="NCBI Taxonomy" id="644352"/>
    <lineage>
        <taxon>Eukaryota</taxon>
        <taxon>Fungi</taxon>
        <taxon>Dikarya</taxon>
        <taxon>Ascomycota</taxon>
        <taxon>Pezizomycotina</taxon>
        <taxon>Sordariomycetes</taxon>
        <taxon>Sordariomycetidae</taxon>
        <taxon>Magnaporthales</taxon>
        <taxon>Magnaporthaceae</taxon>
        <taxon>Gaeumannomyces</taxon>
    </lineage>
</organism>
<dbReference type="Proteomes" id="UP000006039">
    <property type="component" value="Unassembled WGS sequence"/>
</dbReference>
<dbReference type="EnsemblFungi" id="EJT69446">
    <property type="protein sequence ID" value="EJT69446"/>
    <property type="gene ID" value="GGTG_13065"/>
</dbReference>
<keyword evidence="3" id="KW-1185">Reference proteome</keyword>
<dbReference type="AlphaFoldDB" id="J3PHT4"/>
<proteinExistence type="predicted"/>
<accession>J3PHT4</accession>
<gene>
    <name evidence="2" type="primary">20353523</name>
    <name evidence="1" type="ORF">GGTG_13065</name>
</gene>
<reference evidence="2" key="5">
    <citation type="submission" date="2018-04" db="UniProtKB">
        <authorList>
            <consortium name="EnsemblFungi"/>
        </authorList>
    </citation>
    <scope>IDENTIFICATION</scope>
    <source>
        <strain evidence="2">R3-111a-1</strain>
    </source>
</reference>
<evidence type="ECO:0000313" key="2">
    <source>
        <dbReference type="EnsemblFungi" id="EJT69446"/>
    </source>
</evidence>
<reference evidence="1" key="2">
    <citation type="submission" date="2010-07" db="EMBL/GenBank/DDBJ databases">
        <authorList>
            <consortium name="The Broad Institute Genome Sequencing Platform"/>
            <consortium name="Broad Institute Genome Sequencing Center for Infectious Disease"/>
            <person name="Ma L.-J."/>
            <person name="Dead R."/>
            <person name="Young S."/>
            <person name="Zeng Q."/>
            <person name="Koehrsen M."/>
            <person name="Alvarado L."/>
            <person name="Berlin A."/>
            <person name="Chapman S.B."/>
            <person name="Chen Z."/>
            <person name="Freedman E."/>
            <person name="Gellesch M."/>
            <person name="Goldberg J."/>
            <person name="Griggs A."/>
            <person name="Gujja S."/>
            <person name="Heilman E.R."/>
            <person name="Heiman D."/>
            <person name="Hepburn T."/>
            <person name="Howarth C."/>
            <person name="Jen D."/>
            <person name="Larson L."/>
            <person name="Mehta T."/>
            <person name="Neiman D."/>
            <person name="Pearson M."/>
            <person name="Roberts A."/>
            <person name="Saif S."/>
            <person name="Shea T."/>
            <person name="Shenoy N."/>
            <person name="Sisk P."/>
            <person name="Stolte C."/>
            <person name="Sykes S."/>
            <person name="Walk T."/>
            <person name="White J."/>
            <person name="Yandava C."/>
            <person name="Haas B."/>
            <person name="Nusbaum C."/>
            <person name="Birren B."/>
        </authorList>
    </citation>
    <scope>NUCLEOTIDE SEQUENCE</scope>
    <source>
        <strain evidence="1">R3-111a-1</strain>
    </source>
</reference>
<dbReference type="VEuPathDB" id="FungiDB:GGTG_13065"/>
<reference evidence="3" key="1">
    <citation type="submission" date="2010-07" db="EMBL/GenBank/DDBJ databases">
        <title>The genome sequence of Gaeumannomyces graminis var. tritici strain R3-111a-1.</title>
        <authorList>
            <consortium name="The Broad Institute Genome Sequencing Platform"/>
            <person name="Ma L.-J."/>
            <person name="Dead R."/>
            <person name="Young S."/>
            <person name="Zeng Q."/>
            <person name="Koehrsen M."/>
            <person name="Alvarado L."/>
            <person name="Berlin A."/>
            <person name="Chapman S.B."/>
            <person name="Chen Z."/>
            <person name="Freedman E."/>
            <person name="Gellesch M."/>
            <person name="Goldberg J."/>
            <person name="Griggs A."/>
            <person name="Gujja S."/>
            <person name="Heilman E.R."/>
            <person name="Heiman D."/>
            <person name="Hepburn T."/>
            <person name="Howarth C."/>
            <person name="Jen D."/>
            <person name="Larson L."/>
            <person name="Mehta T."/>
            <person name="Neiman D."/>
            <person name="Pearson M."/>
            <person name="Roberts A."/>
            <person name="Saif S."/>
            <person name="Shea T."/>
            <person name="Shenoy N."/>
            <person name="Sisk P."/>
            <person name="Stolte C."/>
            <person name="Sykes S."/>
            <person name="Walk T."/>
            <person name="White J."/>
            <person name="Yandava C."/>
            <person name="Haas B."/>
            <person name="Nusbaum C."/>
            <person name="Birren B."/>
        </authorList>
    </citation>
    <scope>NUCLEOTIDE SEQUENCE [LARGE SCALE GENOMIC DNA]</scope>
    <source>
        <strain evidence="3">R3-111a-1</strain>
    </source>
</reference>
<protein>
    <recommendedName>
        <fullName evidence="4">Integral membrane protein</fullName>
    </recommendedName>
</protein>
<evidence type="ECO:0008006" key="4">
    <source>
        <dbReference type="Google" id="ProtNLM"/>
    </source>
</evidence>
<dbReference type="GeneID" id="20353523"/>
<dbReference type="HOGENOM" id="CLU_011640_1_0_1"/>
<dbReference type="OrthoDB" id="5324692at2759"/>
<name>J3PHT4_GAET3</name>
<dbReference type="EMBL" id="GL385404">
    <property type="protein sequence ID" value="EJT69446.1"/>
    <property type="molecule type" value="Genomic_DNA"/>
</dbReference>
<dbReference type="eggNOG" id="ENOG502RFFW">
    <property type="taxonomic scope" value="Eukaryota"/>
</dbReference>